<gene>
    <name evidence="1" type="ORF">PSON_ATCC_30995.1.T0520033</name>
</gene>
<organism evidence="1 2">
    <name type="scientific">Paramecium sonneborni</name>
    <dbReference type="NCBI Taxonomy" id="65129"/>
    <lineage>
        <taxon>Eukaryota</taxon>
        <taxon>Sar</taxon>
        <taxon>Alveolata</taxon>
        <taxon>Ciliophora</taxon>
        <taxon>Intramacronucleata</taxon>
        <taxon>Oligohymenophorea</taxon>
        <taxon>Peniculida</taxon>
        <taxon>Parameciidae</taxon>
        <taxon>Paramecium</taxon>
    </lineage>
</organism>
<evidence type="ECO:0000313" key="2">
    <source>
        <dbReference type="Proteomes" id="UP000692954"/>
    </source>
</evidence>
<reference evidence="1" key="1">
    <citation type="submission" date="2021-01" db="EMBL/GenBank/DDBJ databases">
        <authorList>
            <consortium name="Genoscope - CEA"/>
            <person name="William W."/>
        </authorList>
    </citation>
    <scope>NUCLEOTIDE SEQUENCE</scope>
</reference>
<evidence type="ECO:0008006" key="3">
    <source>
        <dbReference type="Google" id="ProtNLM"/>
    </source>
</evidence>
<dbReference type="EMBL" id="CAJJDN010000052">
    <property type="protein sequence ID" value="CAD8087844.1"/>
    <property type="molecule type" value="Genomic_DNA"/>
</dbReference>
<dbReference type="AlphaFoldDB" id="A0A8S1NMJ2"/>
<evidence type="ECO:0000313" key="1">
    <source>
        <dbReference type="EMBL" id="CAD8087844.1"/>
    </source>
</evidence>
<dbReference type="OrthoDB" id="10463842at2759"/>
<name>A0A8S1NMJ2_9CILI</name>
<accession>A0A8S1NMJ2</accession>
<comment type="caution">
    <text evidence="1">The sequence shown here is derived from an EMBL/GenBank/DDBJ whole genome shotgun (WGS) entry which is preliminary data.</text>
</comment>
<dbReference type="Proteomes" id="UP000692954">
    <property type="component" value="Unassembled WGS sequence"/>
</dbReference>
<keyword evidence="2" id="KW-1185">Reference proteome</keyword>
<proteinExistence type="predicted"/>
<protein>
    <recommendedName>
        <fullName evidence="3">LRAT domain-containing protein</fullName>
    </recommendedName>
</protein>
<sequence length="245" mass="28086">MEKFISAWNYCVSKFKSNPKTQVDPQKSSKNEQIHMSIDQALGFSNTLYETSNNVNQILRQSLSISSALTTQTFNEVIIKIIFSNILNQLALKSTSLAQEKMPHPNITHFDVNDVSLQKKKITHVYKCQRENKYILKDIVGIKLVTQHSDTIICSNDTCLLASFHENVSRVDLGIYKKGQAQAVYAECLEYIPQEQKQFSDALQSIENLKKEKYELFNNNCQHSSEKLISSLDSNFNRKINLEQL</sequence>